<dbReference type="Gene3D" id="1.10.1760.20">
    <property type="match status" value="1"/>
</dbReference>
<keyword evidence="5" id="KW-1185">Reference proteome</keyword>
<feature type="transmembrane region" description="Helical" evidence="3">
    <location>
        <begin position="106"/>
        <end position="129"/>
    </location>
</feature>
<feature type="transmembrane region" description="Helical" evidence="3">
    <location>
        <begin position="75"/>
        <end position="94"/>
    </location>
</feature>
<evidence type="ECO:0000256" key="2">
    <source>
        <dbReference type="ARBA" id="ARBA00022989"/>
    </source>
</evidence>
<reference evidence="5" key="1">
    <citation type="submission" date="2010-12" db="EMBL/GenBank/DDBJ databases">
        <title>The genome sequence of Filifactor alocis strain ATCC 35896.</title>
        <authorList>
            <consortium name="The Broad Institute Genome Sequencing Platform"/>
            <person name="Ward D."/>
            <person name="Earl A."/>
            <person name="Feldgarden M."/>
            <person name="Young S.K."/>
            <person name="Gargeya S."/>
            <person name="Zeng Q."/>
            <person name="Alvarado L."/>
            <person name="Berlin A."/>
            <person name="Bochicchio J."/>
            <person name="Chapman S.B."/>
            <person name="Chen Z."/>
            <person name="Freedman E."/>
            <person name="Gellesch M."/>
            <person name="Goldberg J."/>
            <person name="Griggs A."/>
            <person name="Gujja S."/>
            <person name="Heilman E."/>
            <person name="Heiman D."/>
            <person name="Howarth C."/>
            <person name="Mehta T."/>
            <person name="Neiman D."/>
            <person name="Pearson M."/>
            <person name="Roberts A."/>
            <person name="Saif S."/>
            <person name="Shea T."/>
            <person name="Shenoy N."/>
            <person name="Sisk P."/>
            <person name="Stolte C."/>
            <person name="Sykes S."/>
            <person name="White J."/>
            <person name="Yandava C."/>
            <person name="Izard J."/>
            <person name="Blanton J.M."/>
            <person name="Baranova O.V."/>
            <person name="Tanner A.C."/>
            <person name="Dewhirst F.E."/>
            <person name="Haas B."/>
            <person name="Nusbaum C."/>
            <person name="Birren B."/>
        </authorList>
    </citation>
    <scope>NUCLEOTIDE SEQUENCE [LARGE SCALE GENOMIC DNA]</scope>
    <source>
        <strain evidence="5">ATCC 35896 / D40 B5</strain>
    </source>
</reference>
<keyword evidence="3" id="KW-0472">Membrane</keyword>
<evidence type="ECO:0000313" key="5">
    <source>
        <dbReference type="Proteomes" id="UP000007468"/>
    </source>
</evidence>
<gene>
    <name evidence="4" type="ordered locus">HMPREF0389_01197</name>
</gene>
<keyword evidence="1 3" id="KW-0812">Transmembrane</keyword>
<dbReference type="STRING" id="546269.HMPREF0389_01197"/>
<proteinExistence type="predicted"/>
<dbReference type="PANTHER" id="PTHR37815">
    <property type="entry name" value="UPF0397 PROTEIN BC_2624-RELATED"/>
    <property type="match status" value="1"/>
</dbReference>
<dbReference type="OrthoDB" id="411368at2"/>
<dbReference type="Pfam" id="PF07155">
    <property type="entry name" value="ECF-ribofla_trS"/>
    <property type="match status" value="1"/>
</dbReference>
<dbReference type="PANTHER" id="PTHR37815:SF3">
    <property type="entry name" value="UPF0397 PROTEIN SPR0429"/>
    <property type="match status" value="1"/>
</dbReference>
<dbReference type="InterPro" id="IPR009825">
    <property type="entry name" value="ECF_substrate-spec-like"/>
</dbReference>
<sequence>MNTTGTSLKKLVLKALFIALVTVSTMIIQIPVPMTEGYIHFGDSMIFLIAVFFGRRNGAIAGGIGSMFADIFSGYGHWAPFTFVIKGLMGFVVGYCSKYESKEQKFFSVGTILGVLAGFVVMVGGYLIGGTILKGSFAVALTSVPSNCMQGLMGVVLFFIVGKALDKIQITKYTL</sequence>
<keyword evidence="2 3" id="KW-1133">Transmembrane helix</keyword>
<accession>D6GSW0</accession>
<feature type="transmembrane region" description="Helical" evidence="3">
    <location>
        <begin position="12"/>
        <end position="32"/>
    </location>
</feature>
<evidence type="ECO:0000256" key="1">
    <source>
        <dbReference type="ARBA" id="ARBA00022692"/>
    </source>
</evidence>
<dbReference type="KEGG" id="faa:HMPREF0389_01197"/>
<dbReference type="EMBL" id="CP002390">
    <property type="protein sequence ID" value="EFE27945.1"/>
    <property type="molecule type" value="Genomic_DNA"/>
</dbReference>
<protein>
    <submittedName>
        <fullName evidence="4">Uncharacterized protein</fullName>
    </submittedName>
</protein>
<name>D6GSW0_FILAD</name>
<dbReference type="RefSeq" id="WP_014263245.1">
    <property type="nucleotide sequence ID" value="NC_016630.1"/>
</dbReference>
<evidence type="ECO:0000313" key="4">
    <source>
        <dbReference type="EMBL" id="EFE27945.1"/>
    </source>
</evidence>
<dbReference type="AlphaFoldDB" id="D6GSW0"/>
<evidence type="ECO:0000256" key="3">
    <source>
        <dbReference type="SAM" id="Phobius"/>
    </source>
</evidence>
<dbReference type="Proteomes" id="UP000007468">
    <property type="component" value="Chromosome"/>
</dbReference>
<feature type="transmembrane region" description="Helical" evidence="3">
    <location>
        <begin position="149"/>
        <end position="165"/>
    </location>
</feature>
<dbReference type="GO" id="GO:0016020">
    <property type="term" value="C:membrane"/>
    <property type="evidence" value="ECO:0007669"/>
    <property type="project" value="InterPro"/>
</dbReference>
<dbReference type="PATRIC" id="fig|546269.5.peg.1821"/>
<dbReference type="eggNOG" id="COG4720">
    <property type="taxonomic scope" value="Bacteria"/>
</dbReference>
<organism evidence="4 5">
    <name type="scientific">Filifactor alocis (strain ATCC 35896 / CCUG 47790 / D40 B5)</name>
    <name type="common">Fusobacterium alocis</name>
    <dbReference type="NCBI Taxonomy" id="546269"/>
    <lineage>
        <taxon>Bacteria</taxon>
        <taxon>Bacillati</taxon>
        <taxon>Bacillota</taxon>
        <taxon>Clostridia</taxon>
        <taxon>Peptostreptococcales</taxon>
        <taxon>Filifactoraceae</taxon>
        <taxon>Filifactor</taxon>
    </lineage>
</organism>